<evidence type="ECO:0000313" key="2">
    <source>
        <dbReference type="Proteomes" id="UP000003094"/>
    </source>
</evidence>
<dbReference type="Proteomes" id="UP000003094">
    <property type="component" value="Unassembled WGS sequence"/>
</dbReference>
<reference evidence="1 2" key="1">
    <citation type="journal article" date="2010" name="BMC Genomics">
        <title>Genome sequence of the pattern forming Paenibacillus vortex bacterium reveals potential for thriving in complex environments.</title>
        <authorList>
            <person name="Sirota-Madi A."/>
            <person name="Olender T."/>
            <person name="Helman Y."/>
            <person name="Ingham C."/>
            <person name="Brainis I."/>
            <person name="Roth D."/>
            <person name="Hagi E."/>
            <person name="Brodsky L."/>
            <person name="Leshkowitz D."/>
            <person name="Galatenko V."/>
            <person name="Nikolaev V."/>
            <person name="Mugasimangalam R.C."/>
            <person name="Bransburg-Zabary S."/>
            <person name="Gutnick D.L."/>
            <person name="Lancet D."/>
            <person name="Ben-Jacob E."/>
        </authorList>
    </citation>
    <scope>NUCLEOTIDE SEQUENCE [LARGE SCALE GENOMIC DNA]</scope>
    <source>
        <strain evidence="1 2">V453</strain>
    </source>
</reference>
<protein>
    <submittedName>
        <fullName evidence="1">Uncharacterized protein</fullName>
    </submittedName>
</protein>
<dbReference type="AlphaFoldDB" id="A0A2R9SUC5"/>
<organism evidence="1 2">
    <name type="scientific">Paenibacillus vortex V453</name>
    <dbReference type="NCBI Taxonomy" id="715225"/>
    <lineage>
        <taxon>Bacteria</taxon>
        <taxon>Bacillati</taxon>
        <taxon>Bacillota</taxon>
        <taxon>Bacilli</taxon>
        <taxon>Bacillales</taxon>
        <taxon>Paenibacillaceae</taxon>
        <taxon>Paenibacillus</taxon>
    </lineage>
</organism>
<comment type="caution">
    <text evidence="1">The sequence shown here is derived from an EMBL/GenBank/DDBJ whole genome shotgun (WGS) entry which is preliminary data.</text>
</comment>
<name>A0A2R9SUC5_9BACL</name>
<dbReference type="EMBL" id="ADHJ01000024">
    <property type="protein sequence ID" value="EFU40979.1"/>
    <property type="molecule type" value="Genomic_DNA"/>
</dbReference>
<sequence>MTSLHKRLERLDQASSAGVWTGDFLRIIEKNPGVRAAELAVAIGWETNKLKLNVLKLIPDIRYSRM</sequence>
<gene>
    <name evidence="1" type="ORF">PVOR_16649</name>
</gene>
<proteinExistence type="predicted"/>
<accession>A0A2R9SUC5</accession>
<evidence type="ECO:0000313" key="1">
    <source>
        <dbReference type="EMBL" id="EFU40979.1"/>
    </source>
</evidence>
<keyword evidence="2" id="KW-1185">Reference proteome</keyword>
<dbReference type="KEGG" id="pvo:PVOR_16649"/>